<proteinExistence type="predicted"/>
<sequence length="64" mass="7345">GVRLPSKWMRETGRRWQEITKLQGVREYAYLPNGFCVGQSPVENSPRNIIAAHLMSSRLAIRMS</sequence>
<accession>A0A2A4X3M5</accession>
<comment type="caution">
    <text evidence="1">The sequence shown here is derived from an EMBL/GenBank/DDBJ whole genome shotgun (WGS) entry which is preliminary data.</text>
</comment>
<organism evidence="1 2">
    <name type="scientific">SAR86 cluster bacterium</name>
    <dbReference type="NCBI Taxonomy" id="2030880"/>
    <lineage>
        <taxon>Bacteria</taxon>
        <taxon>Pseudomonadati</taxon>
        <taxon>Pseudomonadota</taxon>
        <taxon>Gammaproteobacteria</taxon>
        <taxon>SAR86 cluster</taxon>
    </lineage>
</organism>
<evidence type="ECO:0000313" key="2">
    <source>
        <dbReference type="Proteomes" id="UP000218767"/>
    </source>
</evidence>
<dbReference type="AlphaFoldDB" id="A0A2A4X3M5"/>
<feature type="non-terminal residue" evidence="1">
    <location>
        <position position="1"/>
    </location>
</feature>
<name>A0A2A4X3M5_9GAMM</name>
<dbReference type="EMBL" id="NVUL01000053">
    <property type="protein sequence ID" value="PCI76719.1"/>
    <property type="molecule type" value="Genomic_DNA"/>
</dbReference>
<evidence type="ECO:0000313" key="1">
    <source>
        <dbReference type="EMBL" id="PCI76719.1"/>
    </source>
</evidence>
<reference evidence="2" key="1">
    <citation type="submission" date="2017-08" db="EMBL/GenBank/DDBJ databases">
        <title>A dynamic microbial community with high functional redundancy inhabits the cold, oxic subseafloor aquifer.</title>
        <authorList>
            <person name="Tully B.J."/>
            <person name="Wheat C.G."/>
            <person name="Glazer B.T."/>
            <person name="Huber J.A."/>
        </authorList>
    </citation>
    <scope>NUCLEOTIDE SEQUENCE [LARGE SCALE GENOMIC DNA]</scope>
</reference>
<gene>
    <name evidence="1" type="ORF">COB20_09795</name>
</gene>
<dbReference type="Proteomes" id="UP000218767">
    <property type="component" value="Unassembled WGS sequence"/>
</dbReference>
<protein>
    <submittedName>
        <fullName evidence="1">Uncharacterized protein</fullName>
    </submittedName>
</protein>